<accession>A0A559KJ79</accession>
<organism evidence="2 3">
    <name type="scientific">Candidatus Phytoplasma pini</name>
    <dbReference type="NCBI Taxonomy" id="267362"/>
    <lineage>
        <taxon>Bacteria</taxon>
        <taxon>Bacillati</taxon>
        <taxon>Mycoplasmatota</taxon>
        <taxon>Mollicutes</taxon>
        <taxon>Acholeplasmatales</taxon>
        <taxon>Acholeplasmataceae</taxon>
        <taxon>Candidatus Phytoplasma</taxon>
    </lineage>
</organism>
<protein>
    <recommendedName>
        <fullName evidence="4">DUF2130 domain-containing protein</fullName>
    </recommendedName>
</protein>
<evidence type="ECO:0000313" key="2">
    <source>
        <dbReference type="EMBL" id="TVY12169.1"/>
    </source>
</evidence>
<dbReference type="Pfam" id="PF09903">
    <property type="entry name" value="DUF2130"/>
    <property type="match status" value="1"/>
</dbReference>
<gene>
    <name evidence="2" type="ORF">MDPP_00291</name>
</gene>
<dbReference type="AlphaFoldDB" id="A0A559KJ79"/>
<proteinExistence type="predicted"/>
<evidence type="ECO:0008006" key="4">
    <source>
        <dbReference type="Google" id="ProtNLM"/>
    </source>
</evidence>
<keyword evidence="3" id="KW-1185">Reference proteome</keyword>
<evidence type="ECO:0000256" key="1">
    <source>
        <dbReference type="SAM" id="Coils"/>
    </source>
</evidence>
<dbReference type="RefSeq" id="WP_144658465.1">
    <property type="nucleotide sequence ID" value="NZ_VIAE01000007.1"/>
</dbReference>
<reference evidence="2 3" key="1">
    <citation type="submission" date="2019-06" db="EMBL/GenBank/DDBJ databases">
        <title>Draft Genome Sequence of Candidatus Phytoplasma pini-Related Strain MDPP: A Resource for Comparative Genomics of Gymnosperm-infecting Phytoplasmas.</title>
        <authorList>
            <person name="Cai W."/>
            <person name="Costanzo S."/>
            <person name="Shao J."/>
            <person name="Zhao Y."/>
            <person name="Davis R."/>
        </authorList>
    </citation>
    <scope>NUCLEOTIDE SEQUENCE [LARGE SCALE GENOMIC DNA]</scope>
    <source>
        <strain evidence="2 3">MDPP</strain>
    </source>
</reference>
<name>A0A559KJ79_9MOLU</name>
<keyword evidence="1" id="KW-0175">Coiled coil</keyword>
<comment type="caution">
    <text evidence="2">The sequence shown here is derived from an EMBL/GenBank/DDBJ whole genome shotgun (WGS) entry which is preliminary data.</text>
</comment>
<sequence length="345" mass="41501">MKIIKAKINPDNKYELILQEKAYKNDKIDLKNCEIDWSRIIQSDIIQENEKKFREKIYNAQIETNQLEIKIQKQELEYEKKIQNQENKISQLKRERSNSNIKLLGENLEKWCDNEINNQILVLDNISWFKDNILVKNKKGDFIYKVYLNKNKLENEILTSVMLEMKTEIKNNNSNNKNKNSNYFRRLDSNRQNKNLEFAILVSELEWEQDNDLPIKKVNDYDKMYIVRPPYLITFLNIITALAMKYKELINNNRIQKIKFQSQQNIMNKFEKIKNEILDNYLQKIKNSLNKLFNNSQKIKESAKNILQNINEMEKETETILKKHFIKIIDKINNFKINEIINQIV</sequence>
<feature type="coiled-coil region" evidence="1">
    <location>
        <begin position="296"/>
        <end position="323"/>
    </location>
</feature>
<evidence type="ECO:0000313" key="3">
    <source>
        <dbReference type="Proteomes" id="UP000320078"/>
    </source>
</evidence>
<dbReference type="OrthoDB" id="3224137at2"/>
<dbReference type="EMBL" id="VIAE01000007">
    <property type="protein sequence ID" value="TVY12169.1"/>
    <property type="molecule type" value="Genomic_DNA"/>
</dbReference>
<dbReference type="InterPro" id="IPR019219">
    <property type="entry name" value="DUF2130"/>
</dbReference>
<feature type="coiled-coil region" evidence="1">
    <location>
        <begin position="57"/>
        <end position="102"/>
    </location>
</feature>
<dbReference type="Proteomes" id="UP000320078">
    <property type="component" value="Unassembled WGS sequence"/>
</dbReference>